<dbReference type="GO" id="GO:0016787">
    <property type="term" value="F:hydrolase activity"/>
    <property type="evidence" value="ECO:0007669"/>
    <property type="project" value="UniProtKB-KW"/>
</dbReference>
<keyword evidence="1" id="KW-0145">Chemotaxis</keyword>
<accession>A0A090AIE5</accession>
<dbReference type="AlphaFoldDB" id="A0A090AIE5"/>
<dbReference type="OrthoDB" id="274823at2"/>
<evidence type="ECO:0000256" key="1">
    <source>
        <dbReference type="ARBA" id="ARBA00022500"/>
    </source>
</evidence>
<dbReference type="EMBL" id="AP014633">
    <property type="protein sequence ID" value="BAP57134.1"/>
    <property type="molecule type" value="Genomic_DNA"/>
</dbReference>
<dbReference type="GO" id="GO:0006935">
    <property type="term" value="P:chemotaxis"/>
    <property type="evidence" value="ECO:0007669"/>
    <property type="project" value="UniProtKB-KW"/>
</dbReference>
<dbReference type="PANTHER" id="PTHR43693">
    <property type="entry name" value="PROTEIN PHOSPHATASE CHEZ"/>
    <property type="match status" value="1"/>
</dbReference>
<evidence type="ECO:0000313" key="4">
    <source>
        <dbReference type="Proteomes" id="UP000031623"/>
    </source>
</evidence>
<dbReference type="STRING" id="40754.THII_2837"/>
<dbReference type="SUPFAM" id="SSF103039">
    <property type="entry name" value="CheC-like"/>
    <property type="match status" value="1"/>
</dbReference>
<dbReference type="PANTHER" id="PTHR43693:SF1">
    <property type="entry name" value="PROTEIN PHOSPHATASE CHEZ"/>
    <property type="match status" value="1"/>
</dbReference>
<sequence length="205" mass="22469">MDDNIQLTELQQDAIVELLNIGMGVAARSLSEMINEEISLSIPSLEMLSRQSAADHLNGETPTIIAVVKQCFKGAVWGEALLLFPQDKSLELVQLLMKGVPHEMLDELAQDALIEIGNIILHACLASLANLLAIDLNSDIPFFMTGTAGEILGVNTNHLEDDIVMFLQMNFGLPIKDINGYVAIILEVSSVEQLKQQIDKYLAQL</sequence>
<name>A0A090AIE5_9GAMM</name>
<protein>
    <submittedName>
        <fullName evidence="3">Chemotaxis protein CheC</fullName>
    </submittedName>
</protein>
<organism evidence="3 4">
    <name type="scientific">Thioploca ingrica</name>
    <dbReference type="NCBI Taxonomy" id="40754"/>
    <lineage>
        <taxon>Bacteria</taxon>
        <taxon>Pseudomonadati</taxon>
        <taxon>Pseudomonadota</taxon>
        <taxon>Gammaproteobacteria</taxon>
        <taxon>Thiotrichales</taxon>
        <taxon>Thiotrichaceae</taxon>
        <taxon>Thioploca</taxon>
    </lineage>
</organism>
<dbReference type="InterPro" id="IPR050992">
    <property type="entry name" value="CheZ_family_phosphatases"/>
</dbReference>
<keyword evidence="4" id="KW-1185">Reference proteome</keyword>
<proteinExistence type="predicted"/>
<dbReference type="Gene3D" id="3.40.1550.10">
    <property type="entry name" value="CheC-like"/>
    <property type="match status" value="1"/>
</dbReference>
<dbReference type="InterPro" id="IPR028976">
    <property type="entry name" value="CheC-like_sf"/>
</dbReference>
<keyword evidence="2" id="KW-0378">Hydrolase</keyword>
<dbReference type="KEGG" id="tig:THII_2837"/>
<gene>
    <name evidence="3" type="ORF">THII_2837</name>
</gene>
<evidence type="ECO:0000256" key="2">
    <source>
        <dbReference type="ARBA" id="ARBA00022801"/>
    </source>
</evidence>
<evidence type="ECO:0000313" key="3">
    <source>
        <dbReference type="EMBL" id="BAP57134.1"/>
    </source>
</evidence>
<dbReference type="Proteomes" id="UP000031623">
    <property type="component" value="Chromosome"/>
</dbReference>
<dbReference type="CDD" id="cd17910">
    <property type="entry name" value="CheC_ClassII"/>
    <property type="match status" value="1"/>
</dbReference>
<dbReference type="HOGENOM" id="CLU_087860_0_2_6"/>
<reference evidence="3 4" key="1">
    <citation type="journal article" date="2014" name="ISME J.">
        <title>Ecophysiology of Thioploca ingrica as revealed by the complete genome sequence supplemented with proteomic evidence.</title>
        <authorList>
            <person name="Kojima H."/>
            <person name="Ogura Y."/>
            <person name="Yamamoto N."/>
            <person name="Togashi T."/>
            <person name="Mori H."/>
            <person name="Watanabe T."/>
            <person name="Nemoto F."/>
            <person name="Kurokawa K."/>
            <person name="Hayashi T."/>
            <person name="Fukui M."/>
        </authorList>
    </citation>
    <scope>NUCLEOTIDE SEQUENCE [LARGE SCALE GENOMIC DNA]</scope>
</reference>